<sequence length="353" mass="40161">MRYQLKNMHFVPCYFSLLFYFRSGEVVRHPFPRSTSGMDGKANKDSTELCRRRKEEQLGQDRARDKEAAENGDALGEEEEILVMVDLPEYAGVALFEEAESIEIKNIAGPGAPELVVNGVRNFKGHYEDPLGSSLIVNDHRIDHTCIRQGARKKGRPRSESLEEELREKEKNFTGEGLGGKEICGEEVGNDGRRSWKGARRELWNGRDRGKERVERNCEGTGERDDGGRKEQGEMEPAALSIASKVLVFLEERHSRGSALMDQDGMSRRRERKGAWDTRGEQGNERDGTEEEEVGREEEDEEGREEEEAGGEAEDEEEDDEDYDDEEDNEDNEDDDDDDEDGEVAEEEEDEDD</sequence>
<dbReference type="Proteomes" id="UP000019335">
    <property type="component" value="Chromosome 1"/>
</dbReference>
<protein>
    <submittedName>
        <fullName evidence="2">Uncharacterized protein</fullName>
    </submittedName>
</protein>
<evidence type="ECO:0000313" key="3">
    <source>
        <dbReference type="Proteomes" id="UP000019335"/>
    </source>
</evidence>
<feature type="compositionally biased region" description="Basic and acidic residues" evidence="1">
    <location>
        <begin position="265"/>
        <end position="287"/>
    </location>
</feature>
<feature type="region of interest" description="Disordered" evidence="1">
    <location>
        <begin position="210"/>
        <end position="238"/>
    </location>
</feature>
<dbReference type="OrthoDB" id="10363565at2759"/>
<evidence type="ECO:0000256" key="1">
    <source>
        <dbReference type="SAM" id="MobiDB-lite"/>
    </source>
</evidence>
<reference evidence="2 3" key="1">
    <citation type="journal article" date="2014" name="Mol. Plant">
        <title>Chromosome Scale Genome Assembly and Transcriptome Profiling of Nannochloropsis gaditana in Nitrogen Depletion.</title>
        <authorList>
            <person name="Corteggiani Carpinelli E."/>
            <person name="Telatin A."/>
            <person name="Vitulo N."/>
            <person name="Forcato C."/>
            <person name="D'Angelo M."/>
            <person name="Schiavon R."/>
            <person name="Vezzi A."/>
            <person name="Giacometti G.M."/>
            <person name="Morosinotto T."/>
            <person name="Valle G."/>
        </authorList>
    </citation>
    <scope>NUCLEOTIDE SEQUENCE [LARGE SCALE GENOMIC DNA]</scope>
    <source>
        <strain evidence="2 3">B-31</strain>
    </source>
</reference>
<feature type="region of interest" description="Disordered" evidence="1">
    <location>
        <begin position="256"/>
        <end position="353"/>
    </location>
</feature>
<feature type="compositionally biased region" description="Basic and acidic residues" evidence="1">
    <location>
        <begin position="210"/>
        <end position="233"/>
    </location>
</feature>
<comment type="caution">
    <text evidence="2">The sequence shown here is derived from an EMBL/GenBank/DDBJ whole genome shotgun (WGS) entry which is preliminary data.</text>
</comment>
<feature type="region of interest" description="Disordered" evidence="1">
    <location>
        <begin position="54"/>
        <end position="75"/>
    </location>
</feature>
<proteinExistence type="predicted"/>
<keyword evidence="3" id="KW-1185">Reference proteome</keyword>
<organism evidence="2 3">
    <name type="scientific">Nannochloropsis gaditana</name>
    <dbReference type="NCBI Taxonomy" id="72520"/>
    <lineage>
        <taxon>Eukaryota</taxon>
        <taxon>Sar</taxon>
        <taxon>Stramenopiles</taxon>
        <taxon>Ochrophyta</taxon>
        <taxon>Eustigmatophyceae</taxon>
        <taxon>Eustigmatales</taxon>
        <taxon>Monodopsidaceae</taxon>
        <taxon>Nannochloropsis</taxon>
    </lineage>
</organism>
<dbReference type="AlphaFoldDB" id="W7UC68"/>
<feature type="region of interest" description="Disordered" evidence="1">
    <location>
        <begin position="148"/>
        <end position="193"/>
    </location>
</feature>
<gene>
    <name evidence="2" type="ORF">Naga_100033g3</name>
</gene>
<feature type="compositionally biased region" description="Basic and acidic residues" evidence="1">
    <location>
        <begin position="54"/>
        <end position="69"/>
    </location>
</feature>
<evidence type="ECO:0000313" key="2">
    <source>
        <dbReference type="EMBL" id="EWM30554.1"/>
    </source>
</evidence>
<feature type="compositionally biased region" description="Acidic residues" evidence="1">
    <location>
        <begin position="288"/>
        <end position="353"/>
    </location>
</feature>
<dbReference type="EMBL" id="AZIL01000030">
    <property type="protein sequence ID" value="EWM30554.1"/>
    <property type="molecule type" value="Genomic_DNA"/>
</dbReference>
<accession>W7UC68</accession>
<feature type="compositionally biased region" description="Basic and acidic residues" evidence="1">
    <location>
        <begin position="157"/>
        <end position="173"/>
    </location>
</feature>
<name>W7UC68_9STRA</name>